<proteinExistence type="predicted"/>
<evidence type="ECO:0000313" key="2">
    <source>
        <dbReference type="EMBL" id="TXF89009.1"/>
    </source>
</evidence>
<evidence type="ECO:0008006" key="4">
    <source>
        <dbReference type="Google" id="ProtNLM"/>
    </source>
</evidence>
<dbReference type="OrthoDB" id="1109163at2"/>
<reference evidence="2 3" key="1">
    <citation type="submission" date="2019-08" db="EMBL/GenBank/DDBJ databases">
        <title>Lewinella sp. strain SSH13 Genome sequencing and assembly.</title>
        <authorList>
            <person name="Kim I."/>
        </authorList>
    </citation>
    <scope>NUCLEOTIDE SEQUENCE [LARGE SCALE GENOMIC DNA]</scope>
    <source>
        <strain evidence="2 3">SSH13</strain>
    </source>
</reference>
<dbReference type="AlphaFoldDB" id="A0A5C7FRN0"/>
<accession>A0A5C7FRN0</accession>
<protein>
    <recommendedName>
        <fullName evidence="4">Tetratricopeptide repeat protein</fullName>
    </recommendedName>
</protein>
<evidence type="ECO:0000313" key="3">
    <source>
        <dbReference type="Proteomes" id="UP000321907"/>
    </source>
</evidence>
<comment type="caution">
    <text evidence="2">The sequence shown here is derived from an EMBL/GenBank/DDBJ whole genome shotgun (WGS) entry which is preliminary data.</text>
</comment>
<feature type="signal peptide" evidence="1">
    <location>
        <begin position="1"/>
        <end position="21"/>
    </location>
</feature>
<keyword evidence="1" id="KW-0732">Signal</keyword>
<organism evidence="2 3">
    <name type="scientific">Neolewinella aurantiaca</name>
    <dbReference type="NCBI Taxonomy" id="2602767"/>
    <lineage>
        <taxon>Bacteria</taxon>
        <taxon>Pseudomonadati</taxon>
        <taxon>Bacteroidota</taxon>
        <taxon>Saprospiria</taxon>
        <taxon>Saprospirales</taxon>
        <taxon>Lewinellaceae</taxon>
        <taxon>Neolewinella</taxon>
    </lineage>
</organism>
<name>A0A5C7FRN0_9BACT</name>
<evidence type="ECO:0000256" key="1">
    <source>
        <dbReference type="SAM" id="SignalP"/>
    </source>
</evidence>
<feature type="chain" id="PRO_5023054643" description="Tetratricopeptide repeat protein" evidence="1">
    <location>
        <begin position="22"/>
        <end position="791"/>
    </location>
</feature>
<sequence length="791" mass="88678">MRPFILIFTLLLMLQPATGDACGYNLLGEEYRIALLNPFIIGEDYAPLFYSADRLNTTRNAKAGKDRQRNVAAWARELGPGVSPEDVMSILYGTTLEDWINAKTGNAPAGWVSNGAWRAISQRPDLLEYALYAKGYEQENVVTYWWDDEEDNSGLPGTEVYRANYHSRALAGYNKAAKGSFLKERYAYQLLLLAYYDGDEEAMETYFMRHFKGKSGALADWARFHFAGQWNEEGRYTIEMANALRAVPEKAIAVYFRTPDEINPNDYAVAVRNNPERSNLYALAAVKQKGRALAYLRKAYEFDPANPLVELLLVREINKLEDWLMTNPLTGVGPAVINFQTPAWDSESYEDYGKIVDRLRRENVAKDRAYLKELREFLSNYRSADPSLGAIFRAQTALLDEDYRTALKETSALAEGQEGTGLQVRIVRYLALLQGSNVNDANVKEEVARHLLALDKVLPKQDPDHYEFTSGANYKLLPALNRIASQRYAMAGDTTTAYFLYNRSLKLISGDVWSSDNYRQIDFLDRGISLNTIDKVIAAVKQPKDNSSFGKLVKSSSIPAVNELYNLAGTLAMRKNNLPAAAAYFANMTQPSYSPRGGDELPSPLVDMLGAGDVRSLTSKEMLVRQLIELESLTKEGGNEGAAACLALAQAWYNMSDFGPAWYMLSYGKSSIRPTGVVAWPGGFSHAAVPHNQADFDLYYLASRSEEYFGCAEAMATNEQLKAEIDLSRRILRYRVIEENALAQSWGWLDEDGVAALAVEYRNIMSPFIRKYGESDYATRVAMQCSSLMEL</sequence>
<dbReference type="Proteomes" id="UP000321907">
    <property type="component" value="Unassembled WGS sequence"/>
</dbReference>
<gene>
    <name evidence="2" type="ORF">FUA23_12020</name>
</gene>
<keyword evidence="3" id="KW-1185">Reference proteome</keyword>
<dbReference type="RefSeq" id="WP_147930995.1">
    <property type="nucleotide sequence ID" value="NZ_VOXD01000017.1"/>
</dbReference>
<dbReference type="EMBL" id="VOXD01000017">
    <property type="protein sequence ID" value="TXF89009.1"/>
    <property type="molecule type" value="Genomic_DNA"/>
</dbReference>